<reference evidence="2" key="2">
    <citation type="journal article" date="2015" name="Data Brief">
        <title>Shoot transcriptome of the giant reed, Arundo donax.</title>
        <authorList>
            <person name="Barrero R.A."/>
            <person name="Guerrero F.D."/>
            <person name="Moolhuijzen P."/>
            <person name="Goolsby J.A."/>
            <person name="Tidwell J."/>
            <person name="Bellgard S.E."/>
            <person name="Bellgard M.I."/>
        </authorList>
    </citation>
    <scope>NUCLEOTIDE SEQUENCE</scope>
    <source>
        <tissue evidence="2">Shoot tissue taken approximately 20 cm above the soil surface</tissue>
    </source>
</reference>
<dbReference type="AlphaFoldDB" id="A0A0A9EP64"/>
<evidence type="ECO:0000256" key="1">
    <source>
        <dbReference type="SAM" id="MobiDB-lite"/>
    </source>
</evidence>
<feature type="compositionally biased region" description="Basic and acidic residues" evidence="1">
    <location>
        <begin position="1"/>
        <end position="11"/>
    </location>
</feature>
<name>A0A0A9EP64_ARUDO</name>
<protein>
    <submittedName>
        <fullName evidence="2">Uncharacterized protein</fullName>
    </submittedName>
</protein>
<organism evidence="2">
    <name type="scientific">Arundo donax</name>
    <name type="common">Giant reed</name>
    <name type="synonym">Donax arundinaceus</name>
    <dbReference type="NCBI Taxonomy" id="35708"/>
    <lineage>
        <taxon>Eukaryota</taxon>
        <taxon>Viridiplantae</taxon>
        <taxon>Streptophyta</taxon>
        <taxon>Embryophyta</taxon>
        <taxon>Tracheophyta</taxon>
        <taxon>Spermatophyta</taxon>
        <taxon>Magnoliopsida</taxon>
        <taxon>Liliopsida</taxon>
        <taxon>Poales</taxon>
        <taxon>Poaceae</taxon>
        <taxon>PACMAD clade</taxon>
        <taxon>Arundinoideae</taxon>
        <taxon>Arundineae</taxon>
        <taxon>Arundo</taxon>
    </lineage>
</organism>
<dbReference type="EMBL" id="GBRH01195994">
    <property type="protein sequence ID" value="JAE01902.1"/>
    <property type="molecule type" value="Transcribed_RNA"/>
</dbReference>
<evidence type="ECO:0000313" key="2">
    <source>
        <dbReference type="EMBL" id="JAE01902.1"/>
    </source>
</evidence>
<sequence>MTPFKSLREPRTPSPLPRQGVMPHRKMPPPLSPLWRCVPLPWCGLCP</sequence>
<reference evidence="2" key="1">
    <citation type="submission" date="2014-09" db="EMBL/GenBank/DDBJ databases">
        <authorList>
            <person name="Magalhaes I.L.F."/>
            <person name="Oliveira U."/>
            <person name="Santos F.R."/>
            <person name="Vidigal T.H.D.A."/>
            <person name="Brescovit A.D."/>
            <person name="Santos A.J."/>
        </authorList>
    </citation>
    <scope>NUCLEOTIDE SEQUENCE</scope>
    <source>
        <tissue evidence="2">Shoot tissue taken approximately 20 cm above the soil surface</tissue>
    </source>
</reference>
<accession>A0A0A9EP64</accession>
<proteinExistence type="predicted"/>
<feature type="region of interest" description="Disordered" evidence="1">
    <location>
        <begin position="1"/>
        <end position="31"/>
    </location>
</feature>